<dbReference type="GO" id="GO:0055085">
    <property type="term" value="P:transmembrane transport"/>
    <property type="evidence" value="ECO:0000318"/>
    <property type="project" value="GO_Central"/>
</dbReference>
<keyword evidence="13" id="KW-1185">Reference proteome</keyword>
<evidence type="ECO:0000259" key="11">
    <source>
        <dbReference type="PROSITE" id="PS50929"/>
    </source>
</evidence>
<evidence type="ECO:0000256" key="9">
    <source>
        <dbReference type="SAM" id="Phobius"/>
    </source>
</evidence>
<evidence type="ECO:0000256" key="3">
    <source>
        <dbReference type="ARBA" id="ARBA00022475"/>
    </source>
</evidence>
<dbReference type="GO" id="GO:0016887">
    <property type="term" value="F:ATP hydrolysis activity"/>
    <property type="evidence" value="ECO:0007669"/>
    <property type="project" value="InterPro"/>
</dbReference>
<dbReference type="InterPro" id="IPR027417">
    <property type="entry name" value="P-loop_NTPase"/>
</dbReference>
<evidence type="ECO:0000256" key="4">
    <source>
        <dbReference type="ARBA" id="ARBA00022692"/>
    </source>
</evidence>
<dbReference type="InterPro" id="IPR003593">
    <property type="entry name" value="AAA+_ATPase"/>
</dbReference>
<dbReference type="PATRIC" id="fig|324602.8.peg.2023"/>
<dbReference type="KEGG" id="cau:Caur_1774"/>
<dbReference type="STRING" id="324602.Caur_1774"/>
<evidence type="ECO:0000259" key="10">
    <source>
        <dbReference type="PROSITE" id="PS50893"/>
    </source>
</evidence>
<evidence type="ECO:0000256" key="2">
    <source>
        <dbReference type="ARBA" id="ARBA00022448"/>
    </source>
</evidence>
<feature type="transmembrane region" description="Helical" evidence="9">
    <location>
        <begin position="141"/>
        <end position="169"/>
    </location>
</feature>
<dbReference type="eggNOG" id="COG1132">
    <property type="taxonomic scope" value="Bacteria"/>
</dbReference>
<dbReference type="InParanoid" id="A9WCK0"/>
<dbReference type="AlphaFoldDB" id="A9WCK0"/>
<accession>A9WCK0</accession>
<dbReference type="InterPro" id="IPR011527">
    <property type="entry name" value="ABC1_TM_dom"/>
</dbReference>
<evidence type="ECO:0000256" key="5">
    <source>
        <dbReference type="ARBA" id="ARBA00022741"/>
    </source>
</evidence>
<organism evidence="12 13">
    <name type="scientific">Chloroflexus aurantiacus (strain ATCC 29366 / DSM 635 / J-10-fl)</name>
    <dbReference type="NCBI Taxonomy" id="324602"/>
    <lineage>
        <taxon>Bacteria</taxon>
        <taxon>Bacillati</taxon>
        <taxon>Chloroflexota</taxon>
        <taxon>Chloroflexia</taxon>
        <taxon>Chloroflexales</taxon>
        <taxon>Chloroflexineae</taxon>
        <taxon>Chloroflexaceae</taxon>
        <taxon>Chloroflexus</taxon>
    </lineage>
</organism>
<proteinExistence type="predicted"/>
<gene>
    <name evidence="12" type="ordered locus">Caur_1774</name>
</gene>
<dbReference type="FunFam" id="3.40.50.300:FF:000221">
    <property type="entry name" value="Multidrug ABC transporter ATP-binding protein"/>
    <property type="match status" value="1"/>
</dbReference>
<dbReference type="GO" id="GO:0005524">
    <property type="term" value="F:ATP binding"/>
    <property type="evidence" value="ECO:0007669"/>
    <property type="project" value="UniProtKB-KW"/>
</dbReference>
<dbReference type="SUPFAM" id="SSF52540">
    <property type="entry name" value="P-loop containing nucleoside triphosphate hydrolases"/>
    <property type="match status" value="1"/>
</dbReference>
<dbReference type="GO" id="GO:0140359">
    <property type="term" value="F:ABC-type transporter activity"/>
    <property type="evidence" value="ECO:0007669"/>
    <property type="project" value="InterPro"/>
</dbReference>
<dbReference type="Pfam" id="PF00664">
    <property type="entry name" value="ABC_membrane"/>
    <property type="match status" value="1"/>
</dbReference>
<dbReference type="EMBL" id="CP000909">
    <property type="protein sequence ID" value="ABY34991.1"/>
    <property type="molecule type" value="Genomic_DNA"/>
</dbReference>
<evidence type="ECO:0000256" key="1">
    <source>
        <dbReference type="ARBA" id="ARBA00004651"/>
    </source>
</evidence>
<feature type="transmembrane region" description="Helical" evidence="9">
    <location>
        <begin position="175"/>
        <end position="193"/>
    </location>
</feature>
<protein>
    <submittedName>
        <fullName evidence="12">ABC transporter related</fullName>
    </submittedName>
</protein>
<dbReference type="PANTHER" id="PTHR43394">
    <property type="entry name" value="ATP-DEPENDENT PERMEASE MDL1, MITOCHONDRIAL"/>
    <property type="match status" value="1"/>
</dbReference>
<dbReference type="InterPro" id="IPR036640">
    <property type="entry name" value="ABC1_TM_sf"/>
</dbReference>
<keyword evidence="6" id="KW-0067">ATP-binding</keyword>
<dbReference type="SMART" id="SM00382">
    <property type="entry name" value="AAA"/>
    <property type="match status" value="1"/>
</dbReference>
<dbReference type="PANTHER" id="PTHR43394:SF1">
    <property type="entry name" value="ATP-BINDING CASSETTE SUB-FAMILY B MEMBER 10, MITOCHONDRIAL"/>
    <property type="match status" value="1"/>
</dbReference>
<feature type="domain" description="ABC transmembrane type-1" evidence="11">
    <location>
        <begin position="54"/>
        <end position="315"/>
    </location>
</feature>
<keyword evidence="2" id="KW-0813">Transport</keyword>
<keyword evidence="8 9" id="KW-0472">Membrane</keyword>
<evidence type="ECO:0000256" key="8">
    <source>
        <dbReference type="ARBA" id="ARBA00023136"/>
    </source>
</evidence>
<evidence type="ECO:0000313" key="12">
    <source>
        <dbReference type="EMBL" id="ABY34991.1"/>
    </source>
</evidence>
<feature type="domain" description="ABC transporter" evidence="10">
    <location>
        <begin position="348"/>
        <end position="587"/>
    </location>
</feature>
<keyword evidence="4 9" id="KW-0812">Transmembrane</keyword>
<evidence type="ECO:0000256" key="6">
    <source>
        <dbReference type="ARBA" id="ARBA00022840"/>
    </source>
</evidence>
<feature type="transmembrane region" description="Helical" evidence="9">
    <location>
        <begin position="258"/>
        <end position="277"/>
    </location>
</feature>
<keyword evidence="5" id="KW-0547">Nucleotide-binding</keyword>
<keyword evidence="7 9" id="KW-1133">Transmembrane helix</keyword>
<dbReference type="EnsemblBacteria" id="ABY34991">
    <property type="protein sequence ID" value="ABY34991"/>
    <property type="gene ID" value="Caur_1774"/>
</dbReference>
<feature type="transmembrane region" description="Helical" evidence="9">
    <location>
        <begin position="68"/>
        <end position="92"/>
    </location>
</feature>
<reference evidence="13" key="1">
    <citation type="journal article" date="2011" name="BMC Genomics">
        <title>Complete genome sequence of the filamentous anoxygenic phototrophic bacterium Chloroflexus aurantiacus.</title>
        <authorList>
            <person name="Tang K.H."/>
            <person name="Barry K."/>
            <person name="Chertkov O."/>
            <person name="Dalin E."/>
            <person name="Han C.S."/>
            <person name="Hauser L.J."/>
            <person name="Honchak B.M."/>
            <person name="Karbach L.E."/>
            <person name="Land M.L."/>
            <person name="Lapidus A."/>
            <person name="Larimer F.W."/>
            <person name="Mikhailova N."/>
            <person name="Pitluck S."/>
            <person name="Pierson B.K."/>
            <person name="Blankenship R.E."/>
        </authorList>
    </citation>
    <scope>NUCLEOTIDE SEQUENCE [LARGE SCALE GENOMIC DNA]</scope>
    <source>
        <strain evidence="13">ATCC 29366 / DSM 635 / J-10-fl</strain>
    </source>
</reference>
<dbReference type="GO" id="GO:0034040">
    <property type="term" value="F:ATPase-coupled lipid transmembrane transporter activity"/>
    <property type="evidence" value="ECO:0000318"/>
    <property type="project" value="GO_Central"/>
</dbReference>
<dbReference type="GO" id="GO:0005886">
    <property type="term" value="C:plasma membrane"/>
    <property type="evidence" value="ECO:0007669"/>
    <property type="project" value="UniProtKB-SubCell"/>
</dbReference>
<feature type="transmembrane region" description="Helical" evidence="9">
    <location>
        <begin position="30"/>
        <end position="48"/>
    </location>
</feature>
<dbReference type="InterPro" id="IPR039421">
    <property type="entry name" value="Type_1_exporter"/>
</dbReference>
<dbReference type="InterPro" id="IPR017871">
    <property type="entry name" value="ABC_transporter-like_CS"/>
</dbReference>
<dbReference type="PROSITE" id="PS50893">
    <property type="entry name" value="ABC_TRANSPORTER_2"/>
    <property type="match status" value="1"/>
</dbReference>
<dbReference type="PROSITE" id="PS00211">
    <property type="entry name" value="ABC_TRANSPORTER_1"/>
    <property type="match status" value="1"/>
</dbReference>
<dbReference type="Proteomes" id="UP000002008">
    <property type="component" value="Chromosome"/>
</dbReference>
<dbReference type="Gene3D" id="1.20.1560.10">
    <property type="entry name" value="ABC transporter type 1, transmembrane domain"/>
    <property type="match status" value="1"/>
</dbReference>
<sequence length="605" mass="66665">MQRSEFSVASAYSYDRRSVARWLLSHAARYWPFVLGFYLCFITAWASYSGAQAVIGRAADVLSGTPDYAALTALALGVLALMITDSISALIGSLSAENVAARVEADVRQEFYESLLAKSKAFHDRQRAGDLMARATDDTNLVANMIVPGATLISETVLGIVVPLTFIFFTEPRLMVVPLIFVVGYIITARHYLRRLMPVIQQQREQYGLMNAGLEETISGIEVVKASAREALERSKYLRNAQRFRDLFVEQGRIEARYLPLLLFGIALGAQFFHALWLYSTGDIGLGQVVAVIGLMNVLRFPTFISLFAFSVFQAGLAGARRILAIINAETDLDENPDGYRAPLRGEITFEHVSFSFAANPGEEPHQVLHDISFHIPAGQTVAIVGQTGSGKSALTQLVNRTYDATAGRVLIDGVDVRDWNLDALRSQIGKIEQDIFLFSRTIAENIAFGAPEATPEQIEAAARAAQAHEFISRMPHGYQTVIGERGVTLSGGQRQRIALARAFLANPRILILDDSTSAIDSATEDEIQRAIRQAQQGRTVLLITHRLAQIRWADQILVLDGGRLVASGTHEELLRTSPHYRRIFARYEHTATLTDLVRSTEGAA</sequence>
<feature type="transmembrane region" description="Helical" evidence="9">
    <location>
        <begin position="289"/>
        <end position="313"/>
    </location>
</feature>
<dbReference type="Pfam" id="PF00005">
    <property type="entry name" value="ABC_tran"/>
    <property type="match status" value="1"/>
</dbReference>
<keyword evidence="3" id="KW-1003">Cell membrane</keyword>
<comment type="subcellular location">
    <subcellularLocation>
        <location evidence="1">Cell membrane</location>
        <topology evidence="1">Multi-pass membrane protein</topology>
    </subcellularLocation>
</comment>
<evidence type="ECO:0000256" key="7">
    <source>
        <dbReference type="ARBA" id="ARBA00022989"/>
    </source>
</evidence>
<dbReference type="PROSITE" id="PS50929">
    <property type="entry name" value="ABC_TM1F"/>
    <property type="match status" value="1"/>
</dbReference>
<dbReference type="Gene3D" id="3.40.50.300">
    <property type="entry name" value="P-loop containing nucleotide triphosphate hydrolases"/>
    <property type="match status" value="1"/>
</dbReference>
<dbReference type="SUPFAM" id="SSF90123">
    <property type="entry name" value="ABC transporter transmembrane region"/>
    <property type="match status" value="1"/>
</dbReference>
<dbReference type="RefSeq" id="WP_012257645.1">
    <property type="nucleotide sequence ID" value="NC_010175.1"/>
</dbReference>
<name>A9WCK0_CHLAA</name>
<dbReference type="InterPro" id="IPR003439">
    <property type="entry name" value="ABC_transporter-like_ATP-bd"/>
</dbReference>
<dbReference type="HOGENOM" id="CLU_000604_84_3_0"/>
<evidence type="ECO:0000313" key="13">
    <source>
        <dbReference type="Proteomes" id="UP000002008"/>
    </source>
</evidence>